<protein>
    <submittedName>
        <fullName evidence="2">Uncharacterized protein</fullName>
    </submittedName>
</protein>
<dbReference type="AlphaFoldDB" id="L8WWV8"/>
<feature type="region of interest" description="Disordered" evidence="1">
    <location>
        <begin position="1"/>
        <end position="33"/>
    </location>
</feature>
<dbReference type="Proteomes" id="UP000011668">
    <property type="component" value="Unassembled WGS sequence"/>
</dbReference>
<keyword evidence="3" id="KW-1185">Reference proteome</keyword>
<name>L8WWV8_THACA</name>
<sequence>MDVIDSNIPKRSDDPHASVSRVNGYDGKRPKAVRGRRVPIDNHGQICRPRIHRSHVTDGHTC</sequence>
<gene>
    <name evidence="2" type="ORF">AG1IA_03505</name>
</gene>
<evidence type="ECO:0000313" key="2">
    <source>
        <dbReference type="EMBL" id="ELU42485.1"/>
    </source>
</evidence>
<accession>L8WWV8</accession>
<evidence type="ECO:0000256" key="1">
    <source>
        <dbReference type="SAM" id="MobiDB-lite"/>
    </source>
</evidence>
<dbReference type="EMBL" id="AFRT01000802">
    <property type="protein sequence ID" value="ELU42485.1"/>
    <property type="molecule type" value="Genomic_DNA"/>
</dbReference>
<comment type="caution">
    <text evidence="2">The sequence shown here is derived from an EMBL/GenBank/DDBJ whole genome shotgun (WGS) entry which is preliminary data.</text>
</comment>
<proteinExistence type="predicted"/>
<organism evidence="2 3">
    <name type="scientific">Thanatephorus cucumeris (strain AG1-IA)</name>
    <name type="common">Rice sheath blight fungus</name>
    <name type="synonym">Rhizoctonia solani</name>
    <dbReference type="NCBI Taxonomy" id="983506"/>
    <lineage>
        <taxon>Eukaryota</taxon>
        <taxon>Fungi</taxon>
        <taxon>Dikarya</taxon>
        <taxon>Basidiomycota</taxon>
        <taxon>Agaricomycotina</taxon>
        <taxon>Agaricomycetes</taxon>
        <taxon>Cantharellales</taxon>
        <taxon>Ceratobasidiaceae</taxon>
        <taxon>Rhizoctonia</taxon>
        <taxon>Rhizoctonia solani AG-1</taxon>
    </lineage>
</organism>
<reference evidence="2 3" key="1">
    <citation type="journal article" date="2013" name="Nat. Commun.">
        <title>The evolution and pathogenic mechanisms of the rice sheath blight pathogen.</title>
        <authorList>
            <person name="Zheng A."/>
            <person name="Lin R."/>
            <person name="Xu L."/>
            <person name="Qin P."/>
            <person name="Tang C."/>
            <person name="Ai P."/>
            <person name="Zhang D."/>
            <person name="Liu Y."/>
            <person name="Sun Z."/>
            <person name="Feng H."/>
            <person name="Wang Y."/>
            <person name="Chen Y."/>
            <person name="Liang X."/>
            <person name="Fu R."/>
            <person name="Li Q."/>
            <person name="Zhang J."/>
            <person name="Yu X."/>
            <person name="Xie Z."/>
            <person name="Ding L."/>
            <person name="Guan P."/>
            <person name="Tang J."/>
            <person name="Liang Y."/>
            <person name="Wang S."/>
            <person name="Deng Q."/>
            <person name="Li S."/>
            <person name="Zhu J."/>
            <person name="Wang L."/>
            <person name="Liu H."/>
            <person name="Li P."/>
        </authorList>
    </citation>
    <scope>NUCLEOTIDE SEQUENCE [LARGE SCALE GENOMIC DNA]</scope>
    <source>
        <strain evidence="3">AG-1 IA</strain>
    </source>
</reference>
<dbReference type="HOGENOM" id="CLU_2905735_0_0_1"/>
<evidence type="ECO:0000313" key="3">
    <source>
        <dbReference type="Proteomes" id="UP000011668"/>
    </source>
</evidence>